<keyword evidence="1" id="KW-0732">Signal</keyword>
<dbReference type="GO" id="GO:0005576">
    <property type="term" value="C:extracellular region"/>
    <property type="evidence" value="ECO:0007669"/>
    <property type="project" value="TreeGrafter"/>
</dbReference>
<feature type="chain" id="PRO_5002845620" evidence="1">
    <location>
        <begin position="19"/>
        <end position="213"/>
    </location>
</feature>
<dbReference type="STRING" id="441960.B6QEW4"/>
<sequence>MKFLPSLIVFGLSAQALASPYVDHYATKDQHDLKDYKSVIEDISQAVKQFNTDINNYGGGDISPLLTDLNTIIQVITQGIQKLQSQPSLLEMEAGILLIAVQGVKGQILSAIEALIRSKELLVTGGFGSEILQCLQKLQQVAMQFGGVVSPKIPYGEVGDTYQQVSDQIMQAIQRAIDDFSPGPGPGPTSTSSKGYYLVWVGLAAGLLAVLAF</sequence>
<organism evidence="2 3">
    <name type="scientific">Talaromyces marneffei (strain ATCC 18224 / CBS 334.59 / QM 7333)</name>
    <name type="common">Penicillium marneffei</name>
    <dbReference type="NCBI Taxonomy" id="441960"/>
    <lineage>
        <taxon>Eukaryota</taxon>
        <taxon>Fungi</taxon>
        <taxon>Dikarya</taxon>
        <taxon>Ascomycota</taxon>
        <taxon>Pezizomycotina</taxon>
        <taxon>Eurotiomycetes</taxon>
        <taxon>Eurotiomycetidae</taxon>
        <taxon>Eurotiales</taxon>
        <taxon>Trichocomaceae</taxon>
        <taxon>Talaromyces</taxon>
        <taxon>Talaromyces sect. Talaromyces</taxon>
    </lineage>
</organism>
<dbReference type="PhylomeDB" id="B6QEW4"/>
<evidence type="ECO:0000313" key="3">
    <source>
        <dbReference type="Proteomes" id="UP000001294"/>
    </source>
</evidence>
<reference evidence="3" key="1">
    <citation type="journal article" date="2015" name="Genome Announc.">
        <title>Genome sequence of the AIDS-associated pathogen Penicillium marneffei (ATCC18224) and its near taxonomic relative Talaromyces stipitatus (ATCC10500).</title>
        <authorList>
            <person name="Nierman W.C."/>
            <person name="Fedorova-Abrams N.D."/>
            <person name="Andrianopoulos A."/>
        </authorList>
    </citation>
    <scope>NUCLEOTIDE SEQUENCE [LARGE SCALE GENOMIC DNA]</scope>
    <source>
        <strain evidence="3">ATCC 18224 / CBS 334.59 / QM 7333</strain>
    </source>
</reference>
<dbReference type="VEuPathDB" id="FungiDB:PMAA_089850"/>
<dbReference type="AlphaFoldDB" id="B6QEW4"/>
<name>B6QEW4_TALMQ</name>
<dbReference type="PANTHER" id="PTHR38123">
    <property type="entry name" value="CELL WALL SERINE-THREONINE-RICH GALACTOMANNOPROTEIN MP1 (AFU_ORTHOLOGUE AFUA_4G03240)"/>
    <property type="match status" value="1"/>
</dbReference>
<dbReference type="Gene3D" id="6.10.140.790">
    <property type="match status" value="1"/>
</dbReference>
<dbReference type="HOGENOM" id="CLU_082204_0_0_1"/>
<protein>
    <submittedName>
        <fullName evidence="2">Uncharacterized protein</fullName>
    </submittedName>
</protein>
<gene>
    <name evidence="2" type="ORF">PMAA_089850</name>
</gene>
<dbReference type="PANTHER" id="PTHR38123:SF6">
    <property type="entry name" value="CELL WALL SERINE-THREONINE-RICH GALACTOMANNOPROTEIN MP1 (AFU_ORTHOLOGUE AFUA_4G03240)"/>
    <property type="match status" value="1"/>
</dbReference>
<proteinExistence type="predicted"/>
<evidence type="ECO:0000256" key="1">
    <source>
        <dbReference type="SAM" id="SignalP"/>
    </source>
</evidence>
<dbReference type="InterPro" id="IPR021054">
    <property type="entry name" value="Cell_wall_mannoprotein_1"/>
</dbReference>
<accession>B6QEW4</accession>
<dbReference type="OrthoDB" id="2422134at2759"/>
<dbReference type="Pfam" id="PF12296">
    <property type="entry name" value="HsbA"/>
    <property type="match status" value="1"/>
</dbReference>
<dbReference type="EMBL" id="DS995901">
    <property type="protein sequence ID" value="EEA25019.1"/>
    <property type="molecule type" value="Genomic_DNA"/>
</dbReference>
<keyword evidence="3" id="KW-1185">Reference proteome</keyword>
<feature type="signal peptide" evidence="1">
    <location>
        <begin position="1"/>
        <end position="18"/>
    </location>
</feature>
<dbReference type="Gene3D" id="1.20.1280.140">
    <property type="match status" value="1"/>
</dbReference>
<evidence type="ECO:0000313" key="2">
    <source>
        <dbReference type="EMBL" id="EEA25019.1"/>
    </source>
</evidence>
<dbReference type="Proteomes" id="UP000001294">
    <property type="component" value="Unassembled WGS sequence"/>
</dbReference>